<evidence type="ECO:0000256" key="7">
    <source>
        <dbReference type="RuleBase" id="RU004432"/>
    </source>
</evidence>
<organism evidence="10 11">
    <name type="scientific">Thiohalorhabdus denitrificans</name>
    <dbReference type="NCBI Taxonomy" id="381306"/>
    <lineage>
        <taxon>Bacteria</taxon>
        <taxon>Pseudomonadati</taxon>
        <taxon>Pseudomonadota</taxon>
        <taxon>Gammaproteobacteria</taxon>
        <taxon>Thiohalorhabdales</taxon>
        <taxon>Thiohalorhabdaceae</taxon>
        <taxon>Thiohalorhabdus</taxon>
    </lineage>
</organism>
<keyword evidence="3 7" id="KW-0547">Nucleotide-binding</keyword>
<dbReference type="InterPro" id="IPR050130">
    <property type="entry name" value="ClpA_ClpB"/>
</dbReference>
<evidence type="ECO:0000256" key="1">
    <source>
        <dbReference type="ARBA" id="ARBA00008675"/>
    </source>
</evidence>
<evidence type="ECO:0000259" key="9">
    <source>
        <dbReference type="PROSITE" id="PS51903"/>
    </source>
</evidence>
<dbReference type="Gene3D" id="1.10.8.60">
    <property type="match status" value="2"/>
</dbReference>
<feature type="domain" description="Clp R" evidence="9">
    <location>
        <begin position="1"/>
        <end position="143"/>
    </location>
</feature>
<evidence type="ECO:0000256" key="5">
    <source>
        <dbReference type="ARBA" id="ARBA00023186"/>
    </source>
</evidence>
<dbReference type="CDD" id="cd19499">
    <property type="entry name" value="RecA-like_ClpB_Hsp104-like"/>
    <property type="match status" value="1"/>
</dbReference>
<evidence type="ECO:0000313" key="11">
    <source>
        <dbReference type="Proteomes" id="UP000183104"/>
    </source>
</evidence>
<feature type="compositionally biased region" description="Acidic residues" evidence="8">
    <location>
        <begin position="149"/>
        <end position="160"/>
    </location>
</feature>
<dbReference type="InterPro" id="IPR041546">
    <property type="entry name" value="ClpA/ClpB_AAA_lid"/>
</dbReference>
<dbReference type="PATRIC" id="fig|381306.5.peg.2343"/>
<dbReference type="PROSITE" id="PS00870">
    <property type="entry name" value="CLPAB_1"/>
    <property type="match status" value="1"/>
</dbReference>
<dbReference type="AlphaFoldDB" id="A0A0P9EE66"/>
<evidence type="ECO:0000313" key="10">
    <source>
        <dbReference type="EMBL" id="SCY47742.1"/>
    </source>
</evidence>
<dbReference type="Proteomes" id="UP000183104">
    <property type="component" value="Unassembled WGS sequence"/>
</dbReference>
<dbReference type="GO" id="GO:0008233">
    <property type="term" value="F:peptidase activity"/>
    <property type="evidence" value="ECO:0007669"/>
    <property type="project" value="UniProtKB-KW"/>
</dbReference>
<dbReference type="PRINTS" id="PR00300">
    <property type="entry name" value="CLPPROTEASEA"/>
</dbReference>
<dbReference type="PROSITE" id="PS51903">
    <property type="entry name" value="CLP_R"/>
    <property type="match status" value="1"/>
</dbReference>
<dbReference type="RefSeq" id="WP_054965658.1">
    <property type="nucleotide sequence ID" value="NZ_FMUN01000006.1"/>
</dbReference>
<sequence>MISDELEFTLNRAFQEAHKRGHELMTVEHLLYALLENPSAAELLRACAVEIPALERKLDQFLDESVPSGSGNPAETRPTNGFQRVIQRAVHHAQSAGLREVTGNRVLVAIFSEKDSFAAYFLQQAGLTRMDAVNYISHGITKTKSNESEQQEEGQAEEGEEKSRGGSPLERFATNLNEKATAGKIDPVIGRDSEIARTSQILCRRRKNNPLFVGEPGVGKTAIAEGLALKITEGEVPALLEDAVVYALDIGALLAGTKYRGDFEERLKAVLKALKKQPHAILFIDEIHTVIGAGAASGGTMDASNLLKPALASGELKCIGSTTYEEYRNYFEKDRALSRRFQKIDVEEPSVDETISILEGLKARYEKHHQVRYTKPALHEAAELSHRYLHGRYLPDKAIDLIDEVGAAMRLRPKTKQRKTVGPKDVEEVLAKMARIPSKSVSRDDREALKNLDRDLKLAVFGQDEAISQVSTAIKLSRSGLREPEKPIGSFLFAGPTGVGKTEVSRQLAATMGLELIRFDMSEYMEAHTVSRLIGAPPGYVGFDQGGLLTEAVNRNPHSVVLLDEIEKAHPDLYNVLLQIMDYGKLTDNNGRQADFRNVVLIMTTNAGAEAMSKKSLGFIESSTESAGADAIHRTFSPEFRNRLDATVFFQPLAREVVAQVVDKFVSQLEQQLSEQGVEIEVDEAARNWLAERGYDPAMGARPMGRVIQEQIKKPLADELLFGKLSEGGKVMVSLEGDELTFSFPETPEATEPVEA</sequence>
<evidence type="ECO:0000256" key="8">
    <source>
        <dbReference type="SAM" id="MobiDB-lite"/>
    </source>
</evidence>
<dbReference type="InterPro" id="IPR003593">
    <property type="entry name" value="AAA+_ATPase"/>
</dbReference>
<evidence type="ECO:0000256" key="4">
    <source>
        <dbReference type="ARBA" id="ARBA00022840"/>
    </source>
</evidence>
<dbReference type="OrthoDB" id="9803641at2"/>
<evidence type="ECO:0000256" key="6">
    <source>
        <dbReference type="PROSITE-ProRule" id="PRU01251"/>
    </source>
</evidence>
<dbReference type="Pfam" id="PF17871">
    <property type="entry name" value="AAA_lid_9"/>
    <property type="match status" value="1"/>
</dbReference>
<dbReference type="GO" id="GO:0006508">
    <property type="term" value="P:proteolysis"/>
    <property type="evidence" value="ECO:0007669"/>
    <property type="project" value="UniProtKB-KW"/>
</dbReference>
<dbReference type="SUPFAM" id="SSF52540">
    <property type="entry name" value="P-loop containing nucleoside triphosphate hydrolases"/>
    <property type="match status" value="2"/>
</dbReference>
<dbReference type="InterPro" id="IPR003959">
    <property type="entry name" value="ATPase_AAA_core"/>
</dbReference>
<keyword evidence="4 7" id="KW-0067">ATP-binding</keyword>
<dbReference type="InterPro" id="IPR018368">
    <property type="entry name" value="ClpA/B_CS1"/>
</dbReference>
<dbReference type="SMART" id="SM00382">
    <property type="entry name" value="AAA"/>
    <property type="match status" value="2"/>
</dbReference>
<protein>
    <submittedName>
        <fullName evidence="10">ATP-dependent Clp protease ATP-binding subunit ClpA</fullName>
    </submittedName>
</protein>
<dbReference type="STRING" id="381306.AN478_05740"/>
<gene>
    <name evidence="10" type="ORF">SAMN05661077_2230</name>
</gene>
<dbReference type="SUPFAM" id="SSF81923">
    <property type="entry name" value="Double Clp-N motif"/>
    <property type="match status" value="1"/>
</dbReference>
<keyword evidence="2 6" id="KW-0677">Repeat</keyword>
<proteinExistence type="inferred from homology"/>
<dbReference type="NCBIfam" id="TIGR02639">
    <property type="entry name" value="ClpA"/>
    <property type="match status" value="1"/>
</dbReference>
<evidence type="ECO:0000256" key="3">
    <source>
        <dbReference type="ARBA" id="ARBA00022741"/>
    </source>
</evidence>
<dbReference type="Pfam" id="PF07724">
    <property type="entry name" value="AAA_2"/>
    <property type="match status" value="1"/>
</dbReference>
<dbReference type="FunFam" id="3.40.50.300:FF:000025">
    <property type="entry name" value="ATP-dependent Clp protease subunit"/>
    <property type="match status" value="1"/>
</dbReference>
<dbReference type="Pfam" id="PF02861">
    <property type="entry name" value="Clp_N"/>
    <property type="match status" value="1"/>
</dbReference>
<reference evidence="11" key="1">
    <citation type="submission" date="2016-10" db="EMBL/GenBank/DDBJ databases">
        <authorList>
            <person name="Varghese N."/>
        </authorList>
    </citation>
    <scope>NUCLEOTIDE SEQUENCE [LARGE SCALE GENOMIC DNA]</scope>
    <source>
        <strain evidence="11">HL 19</strain>
    </source>
</reference>
<dbReference type="Gene3D" id="3.40.50.300">
    <property type="entry name" value="P-loop containing nucleotide triphosphate hydrolases"/>
    <property type="match status" value="2"/>
</dbReference>
<dbReference type="PANTHER" id="PTHR11638">
    <property type="entry name" value="ATP-DEPENDENT CLP PROTEASE"/>
    <property type="match status" value="1"/>
</dbReference>
<keyword evidence="10" id="KW-0378">Hydrolase</keyword>
<dbReference type="Gene3D" id="1.10.1780.10">
    <property type="entry name" value="Clp, N-terminal domain"/>
    <property type="match status" value="1"/>
</dbReference>
<dbReference type="Pfam" id="PF10431">
    <property type="entry name" value="ClpB_D2-small"/>
    <property type="match status" value="1"/>
</dbReference>
<dbReference type="FunFam" id="3.40.50.300:FF:000010">
    <property type="entry name" value="Chaperone clpB 1, putative"/>
    <property type="match status" value="1"/>
</dbReference>
<dbReference type="InterPro" id="IPR001270">
    <property type="entry name" value="ClpA/B"/>
</dbReference>
<comment type="similarity">
    <text evidence="1 7">Belongs to the ClpA/ClpB family.</text>
</comment>
<name>A0A0P9EE66_9GAMM</name>
<accession>A0A0P9EE66</accession>
<dbReference type="PROSITE" id="PS00871">
    <property type="entry name" value="CLPAB_2"/>
    <property type="match status" value="1"/>
</dbReference>
<keyword evidence="10" id="KW-0645">Protease</keyword>
<dbReference type="InterPro" id="IPR028299">
    <property type="entry name" value="ClpA/B_CS2"/>
</dbReference>
<dbReference type="GO" id="GO:0043335">
    <property type="term" value="P:protein unfolding"/>
    <property type="evidence" value="ECO:0007669"/>
    <property type="project" value="InterPro"/>
</dbReference>
<dbReference type="InterPro" id="IPR004176">
    <property type="entry name" value="Clp_R_N"/>
</dbReference>
<evidence type="ECO:0000256" key="2">
    <source>
        <dbReference type="ARBA" id="ARBA00022737"/>
    </source>
</evidence>
<dbReference type="SMART" id="SM01086">
    <property type="entry name" value="ClpB_D2-small"/>
    <property type="match status" value="1"/>
</dbReference>
<dbReference type="EMBL" id="FMUN01000006">
    <property type="protein sequence ID" value="SCY47742.1"/>
    <property type="molecule type" value="Genomic_DNA"/>
</dbReference>
<dbReference type="InterPro" id="IPR019489">
    <property type="entry name" value="Clp_ATPase_C"/>
</dbReference>
<keyword evidence="5 7" id="KW-0143">Chaperone</keyword>
<feature type="region of interest" description="Disordered" evidence="8">
    <location>
        <begin position="141"/>
        <end position="169"/>
    </location>
</feature>
<dbReference type="CDD" id="cd00009">
    <property type="entry name" value="AAA"/>
    <property type="match status" value="1"/>
</dbReference>
<keyword evidence="11" id="KW-1185">Reference proteome</keyword>
<dbReference type="GO" id="GO:0016887">
    <property type="term" value="F:ATP hydrolysis activity"/>
    <property type="evidence" value="ECO:0007669"/>
    <property type="project" value="InterPro"/>
</dbReference>
<dbReference type="Pfam" id="PF00004">
    <property type="entry name" value="AAA"/>
    <property type="match status" value="1"/>
</dbReference>
<dbReference type="InterPro" id="IPR013461">
    <property type="entry name" value="ClpA"/>
</dbReference>
<dbReference type="InterPro" id="IPR027417">
    <property type="entry name" value="P-loop_NTPase"/>
</dbReference>
<dbReference type="PANTHER" id="PTHR11638:SF111">
    <property type="entry name" value="ATP-DEPENDENT CLP PROTEASE ATP-BINDING SUBUNIT CLPA"/>
    <property type="match status" value="1"/>
</dbReference>
<dbReference type="InterPro" id="IPR036628">
    <property type="entry name" value="Clp_N_dom_sf"/>
</dbReference>
<dbReference type="GO" id="GO:0034605">
    <property type="term" value="P:cellular response to heat"/>
    <property type="evidence" value="ECO:0007669"/>
    <property type="project" value="TreeGrafter"/>
</dbReference>
<dbReference type="GO" id="GO:0005524">
    <property type="term" value="F:ATP binding"/>
    <property type="evidence" value="ECO:0007669"/>
    <property type="project" value="UniProtKB-KW"/>
</dbReference>
<dbReference type="GO" id="GO:0005737">
    <property type="term" value="C:cytoplasm"/>
    <property type="evidence" value="ECO:0007669"/>
    <property type="project" value="TreeGrafter"/>
</dbReference>